<dbReference type="AlphaFoldDB" id="A0A1G9KND1"/>
<dbReference type="SUPFAM" id="SSF52172">
    <property type="entry name" value="CheY-like"/>
    <property type="match status" value="1"/>
</dbReference>
<dbReference type="Proteomes" id="UP000199475">
    <property type="component" value="Unassembled WGS sequence"/>
</dbReference>
<dbReference type="SMART" id="SM00862">
    <property type="entry name" value="Trans_reg_C"/>
    <property type="match status" value="1"/>
</dbReference>
<evidence type="ECO:0000313" key="9">
    <source>
        <dbReference type="EMBL" id="SDL51116.1"/>
    </source>
</evidence>
<feature type="domain" description="OmpR/PhoB-type" evidence="8">
    <location>
        <begin position="150"/>
        <end position="256"/>
    </location>
</feature>
<evidence type="ECO:0000313" key="10">
    <source>
        <dbReference type="Proteomes" id="UP000199475"/>
    </source>
</evidence>
<dbReference type="PROSITE" id="PS51755">
    <property type="entry name" value="OMPR_PHOB"/>
    <property type="match status" value="1"/>
</dbReference>
<dbReference type="Pfam" id="PF00486">
    <property type="entry name" value="Trans_reg_C"/>
    <property type="match status" value="1"/>
</dbReference>
<dbReference type="GO" id="GO:0006355">
    <property type="term" value="P:regulation of DNA-templated transcription"/>
    <property type="evidence" value="ECO:0007669"/>
    <property type="project" value="InterPro"/>
</dbReference>
<evidence type="ECO:0000256" key="6">
    <source>
        <dbReference type="PROSITE-ProRule" id="PRU01091"/>
    </source>
</evidence>
<dbReference type="Gene3D" id="1.10.10.10">
    <property type="entry name" value="Winged helix-like DNA-binding domain superfamily/Winged helix DNA-binding domain"/>
    <property type="match status" value="1"/>
</dbReference>
<gene>
    <name evidence="9" type="ORF">SAMN04488242_1739</name>
</gene>
<dbReference type="Gene3D" id="3.40.50.2300">
    <property type="match status" value="1"/>
</dbReference>
<feature type="DNA-binding region" description="OmpR/PhoB-type" evidence="6">
    <location>
        <begin position="150"/>
        <end position="256"/>
    </location>
</feature>
<dbReference type="Gene3D" id="6.10.250.690">
    <property type="match status" value="1"/>
</dbReference>
<dbReference type="GO" id="GO:0000976">
    <property type="term" value="F:transcription cis-regulatory region binding"/>
    <property type="evidence" value="ECO:0007669"/>
    <property type="project" value="TreeGrafter"/>
</dbReference>
<dbReference type="PROSITE" id="PS50110">
    <property type="entry name" value="RESPONSE_REGULATORY"/>
    <property type="match status" value="1"/>
</dbReference>
<dbReference type="InterPro" id="IPR001789">
    <property type="entry name" value="Sig_transdc_resp-reg_receiver"/>
</dbReference>
<dbReference type="GO" id="GO:0032993">
    <property type="term" value="C:protein-DNA complex"/>
    <property type="evidence" value="ECO:0007669"/>
    <property type="project" value="TreeGrafter"/>
</dbReference>
<evidence type="ECO:0000256" key="4">
    <source>
        <dbReference type="ARBA" id="ARBA00023163"/>
    </source>
</evidence>
<evidence type="ECO:0000259" key="8">
    <source>
        <dbReference type="PROSITE" id="PS51755"/>
    </source>
</evidence>
<dbReference type="InterPro" id="IPR016032">
    <property type="entry name" value="Sig_transdc_resp-reg_C-effctor"/>
</dbReference>
<proteinExistence type="predicted"/>
<keyword evidence="10" id="KW-1185">Reference proteome</keyword>
<dbReference type="Pfam" id="PF00072">
    <property type="entry name" value="Response_reg"/>
    <property type="match status" value="1"/>
</dbReference>
<dbReference type="InterPro" id="IPR001867">
    <property type="entry name" value="OmpR/PhoB-type_DNA-bd"/>
</dbReference>
<feature type="modified residue" description="4-aspartylphosphate" evidence="5">
    <location>
        <position position="55"/>
    </location>
</feature>
<protein>
    <submittedName>
        <fullName evidence="9">DNA-binding response regulator, OmpR family, contains REC and winged-helix (WHTH) domain</fullName>
    </submittedName>
</protein>
<evidence type="ECO:0000256" key="3">
    <source>
        <dbReference type="ARBA" id="ARBA00023125"/>
    </source>
</evidence>
<dbReference type="InterPro" id="IPR039420">
    <property type="entry name" value="WalR-like"/>
</dbReference>
<evidence type="ECO:0000259" key="7">
    <source>
        <dbReference type="PROSITE" id="PS50110"/>
    </source>
</evidence>
<dbReference type="CDD" id="cd17574">
    <property type="entry name" value="REC_OmpR"/>
    <property type="match status" value="1"/>
</dbReference>
<dbReference type="SMART" id="SM00448">
    <property type="entry name" value="REC"/>
    <property type="match status" value="1"/>
</dbReference>
<dbReference type="GO" id="GO:0000156">
    <property type="term" value="F:phosphorelay response regulator activity"/>
    <property type="evidence" value="ECO:0007669"/>
    <property type="project" value="TreeGrafter"/>
</dbReference>
<dbReference type="InterPro" id="IPR011006">
    <property type="entry name" value="CheY-like_superfamily"/>
</dbReference>
<evidence type="ECO:0000256" key="5">
    <source>
        <dbReference type="PROSITE-ProRule" id="PRU00169"/>
    </source>
</evidence>
<dbReference type="PANTHER" id="PTHR48111:SF4">
    <property type="entry name" value="DNA-BINDING DUAL TRANSCRIPTIONAL REGULATOR OMPR"/>
    <property type="match status" value="1"/>
</dbReference>
<dbReference type="RefSeq" id="WP_093251849.1">
    <property type="nucleotide sequence ID" value="NZ_FNGP01000003.1"/>
</dbReference>
<dbReference type="OrthoDB" id="5511894at2"/>
<reference evidence="9 10" key="1">
    <citation type="submission" date="2016-10" db="EMBL/GenBank/DDBJ databases">
        <authorList>
            <person name="de Groot N.N."/>
        </authorList>
    </citation>
    <scope>NUCLEOTIDE SEQUENCE [LARGE SCALE GENOMIC DNA]</scope>
    <source>
        <strain evidence="9 10">CGMCC 1.9159</strain>
    </source>
</reference>
<dbReference type="InterPro" id="IPR036388">
    <property type="entry name" value="WH-like_DNA-bd_sf"/>
</dbReference>
<dbReference type="CDD" id="cd00383">
    <property type="entry name" value="trans_reg_C"/>
    <property type="match status" value="1"/>
</dbReference>
<keyword evidence="1 5" id="KW-0597">Phosphoprotein</keyword>
<name>A0A1G9KND1_9ACTN</name>
<dbReference type="STRING" id="686624.SAMN04488242_1739"/>
<dbReference type="EMBL" id="FNGP01000003">
    <property type="protein sequence ID" value="SDL51116.1"/>
    <property type="molecule type" value="Genomic_DNA"/>
</dbReference>
<keyword evidence="4" id="KW-0804">Transcription</keyword>
<dbReference type="SUPFAM" id="SSF46894">
    <property type="entry name" value="C-terminal effector domain of the bipartite response regulators"/>
    <property type="match status" value="1"/>
</dbReference>
<dbReference type="PANTHER" id="PTHR48111">
    <property type="entry name" value="REGULATOR OF RPOS"/>
    <property type="match status" value="1"/>
</dbReference>
<organism evidence="9 10">
    <name type="scientific">Tessaracoccus oleiagri</name>
    <dbReference type="NCBI Taxonomy" id="686624"/>
    <lineage>
        <taxon>Bacteria</taxon>
        <taxon>Bacillati</taxon>
        <taxon>Actinomycetota</taxon>
        <taxon>Actinomycetes</taxon>
        <taxon>Propionibacteriales</taxon>
        <taxon>Propionibacteriaceae</taxon>
        <taxon>Tessaracoccus</taxon>
    </lineage>
</organism>
<sequence length="265" mass="29480">MEERRVAVVIEDDEDIRGLLVALFTQSGFDVHETSKGVDGVRMVEEESPDIVTVDLGLPDIDGYEVARRIRLFSDAYLLMLTARSEEIDALMGLDAGADDYVIKPFRPRELRARVEALMRRPRKQPEVVTPRAQAIAPVAEPPPVGIDGEPSYELNGLQLFPRSFEVSVEGEGVTVTPTEFILLKTLLASKRVVRSKAELFRVLRDEDPDSGTFVSMADERTIEVHLGNLRRKLGDDPATPRWIETVRGVGYRSAGTPVRTGSHD</sequence>
<evidence type="ECO:0000256" key="2">
    <source>
        <dbReference type="ARBA" id="ARBA00023015"/>
    </source>
</evidence>
<feature type="domain" description="Response regulatory" evidence="7">
    <location>
        <begin position="6"/>
        <end position="119"/>
    </location>
</feature>
<keyword evidence="2" id="KW-0805">Transcription regulation</keyword>
<evidence type="ECO:0000256" key="1">
    <source>
        <dbReference type="ARBA" id="ARBA00022553"/>
    </source>
</evidence>
<dbReference type="GO" id="GO:0005829">
    <property type="term" value="C:cytosol"/>
    <property type="evidence" value="ECO:0007669"/>
    <property type="project" value="TreeGrafter"/>
</dbReference>
<accession>A0A1G9KND1</accession>
<keyword evidence="3 6" id="KW-0238">DNA-binding</keyword>